<feature type="transmembrane region" description="Helical" evidence="9">
    <location>
        <begin position="139"/>
        <end position="160"/>
    </location>
</feature>
<dbReference type="RefSeq" id="WP_341376086.1">
    <property type="nucleotide sequence ID" value="NZ_JBBUTF010000022.1"/>
</dbReference>
<evidence type="ECO:0000256" key="1">
    <source>
        <dbReference type="ARBA" id="ARBA00004651"/>
    </source>
</evidence>
<keyword evidence="6 9" id="KW-1133">Transmembrane helix</keyword>
<comment type="caution">
    <text evidence="11">The sequence shown here is derived from an EMBL/GenBank/DDBJ whole genome shotgun (WGS) entry which is preliminary data.</text>
</comment>
<accession>A0ABU9BEE8</accession>
<dbReference type="PANTHER" id="PTHR33908:SF3">
    <property type="entry name" value="UNDECAPRENYL PHOSPHATE-ALPHA-4-AMINO-4-DEOXY-L-ARABINOSE ARABINOSYL TRANSFERASE"/>
    <property type="match status" value="1"/>
</dbReference>
<feature type="transmembrane region" description="Helical" evidence="9">
    <location>
        <begin position="466"/>
        <end position="483"/>
    </location>
</feature>
<keyword evidence="5 9" id="KW-0812">Transmembrane</keyword>
<keyword evidence="2" id="KW-1003">Cell membrane</keyword>
<sequence length="621" mass="65894">MSAALPTHRPPQERDDAPIRASGPLSDSAPRGQTVLMWVAMLSALVWTLGLGALPLFDVDEGAFAEASRELLVSGDWGHTTLNGADRFDKPILVYWLQAAAMQLLGPTTAAARLPSALCAWAWGLTLALFLWPRHGARAALSVLVLQATALGPLLIGRAATADALLNLLLALTLTDLWRHLERQSGQQRPATDRTIDPTADTAGQRSAARPLRRAALWMGLGLLAKGPVAVLIPAAALALWLASLGPRQALRHARPLLGDTRAWLILLGTGLPWYAYAWARHGQAFIDGFFLRHNLQRFGGPLEGHGGSLGYYLLVLPLLCLPWAPLLWLPLRRLWRGPAATPVDGPAAQPSPSAAADTGGLWTQAEARWLLCWAGFVLVFFSLSGTKLPHYALYALSPLLLLVARLLPSAGAGLCRLTAICAAALVVCGTAAPWLAARLATAAERAGHGRSAALLASADLPAAPGPLPAALTLALIGVLSLGRPASRHGLCADLRILALAAIAALWLGAAVLPWWAQVLQGPVQQLARRAAREPAPLVQWGLHQPSIAYVARRPTPRRAPLPGELALTWVDRIEPAPPAGLRLERLAVQGPYALVRRLPDAPAVPSADGLGRDGRAVDRP</sequence>
<feature type="transmembrane region" description="Helical" evidence="9">
    <location>
        <begin position="112"/>
        <end position="132"/>
    </location>
</feature>
<dbReference type="EC" id="2.4.-.-" evidence="11"/>
<feature type="transmembrane region" description="Helical" evidence="9">
    <location>
        <begin position="310"/>
        <end position="330"/>
    </location>
</feature>
<keyword evidence="12" id="KW-1185">Reference proteome</keyword>
<dbReference type="PANTHER" id="PTHR33908">
    <property type="entry name" value="MANNOSYLTRANSFERASE YKCB-RELATED"/>
    <property type="match status" value="1"/>
</dbReference>
<dbReference type="EMBL" id="JBBUTF010000022">
    <property type="protein sequence ID" value="MEK8028299.1"/>
    <property type="molecule type" value="Genomic_DNA"/>
</dbReference>
<reference evidence="11 12" key="1">
    <citation type="submission" date="2024-04" db="EMBL/GenBank/DDBJ databases">
        <title>Novel species of the genus Ideonella isolated from streams.</title>
        <authorList>
            <person name="Lu H."/>
        </authorList>
    </citation>
    <scope>NUCLEOTIDE SEQUENCE [LARGE SCALE GENOMIC DNA]</scope>
    <source>
        <strain evidence="11 12">BYS139W</strain>
    </source>
</reference>
<feature type="transmembrane region" description="Helical" evidence="9">
    <location>
        <begin position="263"/>
        <end position="280"/>
    </location>
</feature>
<comment type="subcellular location">
    <subcellularLocation>
        <location evidence="1">Cell membrane</location>
        <topology evidence="1">Multi-pass membrane protein</topology>
    </subcellularLocation>
</comment>
<evidence type="ECO:0000313" key="11">
    <source>
        <dbReference type="EMBL" id="MEK8028299.1"/>
    </source>
</evidence>
<dbReference type="Pfam" id="PF13231">
    <property type="entry name" value="PMT_2"/>
    <property type="match status" value="1"/>
</dbReference>
<protein>
    <submittedName>
        <fullName evidence="11">Glycosyltransferase family 39 protein</fullName>
        <ecNumber evidence="11">2.4.-.-</ecNumber>
    </submittedName>
</protein>
<feature type="transmembrane region" description="Helical" evidence="9">
    <location>
        <begin position="415"/>
        <end position="437"/>
    </location>
</feature>
<keyword evidence="7 9" id="KW-0472">Membrane</keyword>
<feature type="transmembrane region" description="Helical" evidence="9">
    <location>
        <begin position="368"/>
        <end position="386"/>
    </location>
</feature>
<proteinExistence type="predicted"/>
<evidence type="ECO:0000256" key="7">
    <source>
        <dbReference type="ARBA" id="ARBA00023136"/>
    </source>
</evidence>
<evidence type="ECO:0000256" key="5">
    <source>
        <dbReference type="ARBA" id="ARBA00022692"/>
    </source>
</evidence>
<feature type="transmembrane region" description="Helical" evidence="9">
    <location>
        <begin position="495"/>
        <end position="517"/>
    </location>
</feature>
<feature type="region of interest" description="Disordered" evidence="8">
    <location>
        <begin position="1"/>
        <end position="27"/>
    </location>
</feature>
<evidence type="ECO:0000256" key="9">
    <source>
        <dbReference type="SAM" id="Phobius"/>
    </source>
</evidence>
<organism evidence="11 12">
    <name type="scientific">Pseudaquabacterium rugosum</name>
    <dbReference type="NCBI Taxonomy" id="2984194"/>
    <lineage>
        <taxon>Bacteria</taxon>
        <taxon>Pseudomonadati</taxon>
        <taxon>Pseudomonadota</taxon>
        <taxon>Betaproteobacteria</taxon>
        <taxon>Burkholderiales</taxon>
        <taxon>Sphaerotilaceae</taxon>
        <taxon>Pseudaquabacterium</taxon>
    </lineage>
</organism>
<dbReference type="Proteomes" id="UP001368500">
    <property type="component" value="Unassembled WGS sequence"/>
</dbReference>
<evidence type="ECO:0000256" key="6">
    <source>
        <dbReference type="ARBA" id="ARBA00022989"/>
    </source>
</evidence>
<dbReference type="InterPro" id="IPR050297">
    <property type="entry name" value="LipidA_mod_glycosyltrf_83"/>
</dbReference>
<dbReference type="InterPro" id="IPR038731">
    <property type="entry name" value="RgtA/B/C-like"/>
</dbReference>
<evidence type="ECO:0000256" key="2">
    <source>
        <dbReference type="ARBA" id="ARBA00022475"/>
    </source>
</evidence>
<evidence type="ECO:0000313" key="12">
    <source>
        <dbReference type="Proteomes" id="UP001368500"/>
    </source>
</evidence>
<gene>
    <name evidence="11" type="ORF">AACH11_20255</name>
</gene>
<evidence type="ECO:0000256" key="3">
    <source>
        <dbReference type="ARBA" id="ARBA00022676"/>
    </source>
</evidence>
<feature type="transmembrane region" description="Helical" evidence="9">
    <location>
        <begin position="35"/>
        <end position="57"/>
    </location>
</feature>
<feature type="transmembrane region" description="Helical" evidence="9">
    <location>
        <begin position="392"/>
        <end position="408"/>
    </location>
</feature>
<feature type="region of interest" description="Disordered" evidence="8">
    <location>
        <begin position="185"/>
        <end position="208"/>
    </location>
</feature>
<keyword evidence="4 11" id="KW-0808">Transferase</keyword>
<feature type="domain" description="Glycosyltransferase RgtA/B/C/D-like" evidence="10">
    <location>
        <begin position="89"/>
        <end position="186"/>
    </location>
</feature>
<name>A0ABU9BEE8_9BURK</name>
<evidence type="ECO:0000259" key="10">
    <source>
        <dbReference type="Pfam" id="PF13231"/>
    </source>
</evidence>
<feature type="transmembrane region" description="Helical" evidence="9">
    <location>
        <begin position="216"/>
        <end position="242"/>
    </location>
</feature>
<keyword evidence="3 11" id="KW-0328">Glycosyltransferase</keyword>
<evidence type="ECO:0000256" key="8">
    <source>
        <dbReference type="SAM" id="MobiDB-lite"/>
    </source>
</evidence>
<evidence type="ECO:0000256" key="4">
    <source>
        <dbReference type="ARBA" id="ARBA00022679"/>
    </source>
</evidence>
<dbReference type="GO" id="GO:0016757">
    <property type="term" value="F:glycosyltransferase activity"/>
    <property type="evidence" value="ECO:0007669"/>
    <property type="project" value="UniProtKB-KW"/>
</dbReference>